<dbReference type="OrthoDB" id="9804747at2"/>
<dbReference type="PROSITE" id="PS51831">
    <property type="entry name" value="HD"/>
    <property type="match status" value="1"/>
</dbReference>
<reference evidence="7" key="1">
    <citation type="submission" date="2017-07" db="EMBL/GenBank/DDBJ databases">
        <authorList>
            <person name="Varghese N."/>
            <person name="Submissions S."/>
        </authorList>
    </citation>
    <scope>NUCLEOTIDE SEQUENCE [LARGE SCALE GENOMIC DNA]</scope>
    <source>
        <strain evidence="7">NLAE-zl-C134</strain>
    </source>
</reference>
<dbReference type="InterPro" id="IPR029787">
    <property type="entry name" value="Nucleotide_cyclase"/>
</dbReference>
<organism evidence="6 7">
    <name type="scientific">Faecalicatena contorta</name>
    <dbReference type="NCBI Taxonomy" id="39482"/>
    <lineage>
        <taxon>Bacteria</taxon>
        <taxon>Bacillati</taxon>
        <taxon>Bacillota</taxon>
        <taxon>Clostridia</taxon>
        <taxon>Lachnospirales</taxon>
        <taxon>Lachnospiraceae</taxon>
        <taxon>Faecalicatena</taxon>
    </lineage>
</organism>
<dbReference type="Pfam" id="PF00990">
    <property type="entry name" value="GGDEF"/>
    <property type="match status" value="1"/>
</dbReference>
<dbReference type="EMBL" id="UHJJ01000003">
    <property type="protein sequence ID" value="SUQ13320.1"/>
    <property type="molecule type" value="Genomic_DNA"/>
</dbReference>
<feature type="domain" description="GGDEF" evidence="3">
    <location>
        <begin position="540"/>
        <end position="670"/>
    </location>
</feature>
<dbReference type="Gene3D" id="1.10.3210.10">
    <property type="entry name" value="Hypothetical protein af1432"/>
    <property type="match status" value="1"/>
</dbReference>
<evidence type="ECO:0000259" key="2">
    <source>
        <dbReference type="PROSITE" id="PS50113"/>
    </source>
</evidence>
<dbReference type="NCBIfam" id="TIGR00254">
    <property type="entry name" value="GGDEF"/>
    <property type="match status" value="1"/>
</dbReference>
<dbReference type="Gene3D" id="3.30.450.20">
    <property type="entry name" value="PAS domain"/>
    <property type="match status" value="3"/>
</dbReference>
<dbReference type="Gene3D" id="3.30.70.270">
    <property type="match status" value="1"/>
</dbReference>
<dbReference type="InterPro" id="IPR000014">
    <property type="entry name" value="PAS"/>
</dbReference>
<dbReference type="Pfam" id="PF08448">
    <property type="entry name" value="PAS_4"/>
    <property type="match status" value="1"/>
</dbReference>
<evidence type="ECO:0000259" key="1">
    <source>
        <dbReference type="PROSITE" id="PS50112"/>
    </source>
</evidence>
<evidence type="ECO:0000313" key="7">
    <source>
        <dbReference type="Proteomes" id="UP000254051"/>
    </source>
</evidence>
<dbReference type="SMART" id="SM00091">
    <property type="entry name" value="PAS"/>
    <property type="match status" value="2"/>
</dbReference>
<dbReference type="PROSITE" id="PS50112">
    <property type="entry name" value="PAS"/>
    <property type="match status" value="2"/>
</dbReference>
<feature type="domain" description="PAS" evidence="1">
    <location>
        <begin position="281"/>
        <end position="304"/>
    </location>
</feature>
<dbReference type="Proteomes" id="UP000254051">
    <property type="component" value="Unassembled WGS sequence"/>
</dbReference>
<dbReference type="InterPro" id="IPR013767">
    <property type="entry name" value="PAS_fold"/>
</dbReference>
<dbReference type="RefSeq" id="WP_109709318.1">
    <property type="nucleotide sequence ID" value="NZ_QGDS01000003.1"/>
</dbReference>
<feature type="domain" description="PAS" evidence="1">
    <location>
        <begin position="381"/>
        <end position="454"/>
    </location>
</feature>
<dbReference type="InterPro" id="IPR000700">
    <property type="entry name" value="PAS-assoc_C"/>
</dbReference>
<dbReference type="CDD" id="cd00130">
    <property type="entry name" value="PAS"/>
    <property type="match status" value="2"/>
</dbReference>
<dbReference type="InterPro" id="IPR006674">
    <property type="entry name" value="HD_domain"/>
</dbReference>
<gene>
    <name evidence="6" type="ORF">SAMN05216529_10345</name>
</gene>
<dbReference type="PROSITE" id="PS50113">
    <property type="entry name" value="PAC"/>
    <property type="match status" value="1"/>
</dbReference>
<dbReference type="PROSITE" id="PS51832">
    <property type="entry name" value="HD_GYP"/>
    <property type="match status" value="1"/>
</dbReference>
<dbReference type="Pfam" id="PF13487">
    <property type="entry name" value="HD_5"/>
    <property type="match status" value="1"/>
</dbReference>
<protein>
    <submittedName>
        <fullName evidence="6">PAS domain S-box-containing protein/diguanylate cyclase (GGDEF) domain-containing protein</fullName>
    </submittedName>
</protein>
<feature type="domain" description="HD-GYP" evidence="5">
    <location>
        <begin position="661"/>
        <end position="853"/>
    </location>
</feature>
<dbReference type="Pfam" id="PF00989">
    <property type="entry name" value="PAS"/>
    <property type="match status" value="1"/>
</dbReference>
<evidence type="ECO:0000259" key="5">
    <source>
        <dbReference type="PROSITE" id="PS51832"/>
    </source>
</evidence>
<dbReference type="Pfam" id="PF13426">
    <property type="entry name" value="PAS_9"/>
    <property type="match status" value="2"/>
</dbReference>
<dbReference type="SMART" id="SM00471">
    <property type="entry name" value="HDc"/>
    <property type="match status" value="1"/>
</dbReference>
<evidence type="ECO:0000259" key="4">
    <source>
        <dbReference type="PROSITE" id="PS51831"/>
    </source>
</evidence>
<dbReference type="InterPro" id="IPR043128">
    <property type="entry name" value="Rev_trsase/Diguanyl_cyclase"/>
</dbReference>
<dbReference type="PANTHER" id="PTHR43155">
    <property type="entry name" value="CYCLIC DI-GMP PHOSPHODIESTERASE PA4108-RELATED"/>
    <property type="match status" value="1"/>
</dbReference>
<dbReference type="SUPFAM" id="SSF55073">
    <property type="entry name" value="Nucleotide cyclase"/>
    <property type="match status" value="1"/>
</dbReference>
<feature type="domain" description="PAC" evidence="2">
    <location>
        <begin position="459"/>
        <end position="511"/>
    </location>
</feature>
<name>A0A315ZZQ9_9FIRM</name>
<dbReference type="SUPFAM" id="SSF109604">
    <property type="entry name" value="HD-domain/PDEase-like"/>
    <property type="match status" value="1"/>
</dbReference>
<dbReference type="InterPro" id="IPR000160">
    <property type="entry name" value="GGDEF_dom"/>
</dbReference>
<dbReference type="PANTHER" id="PTHR43155:SF2">
    <property type="entry name" value="CYCLIC DI-GMP PHOSPHODIESTERASE PA4108"/>
    <property type="match status" value="1"/>
</dbReference>
<dbReference type="InterPro" id="IPR037522">
    <property type="entry name" value="HD_GYP_dom"/>
</dbReference>
<dbReference type="SMART" id="SM00086">
    <property type="entry name" value="PAC"/>
    <property type="match status" value="3"/>
</dbReference>
<dbReference type="AlphaFoldDB" id="A0A315ZZQ9"/>
<dbReference type="InterPro" id="IPR001610">
    <property type="entry name" value="PAC"/>
</dbReference>
<evidence type="ECO:0000313" key="6">
    <source>
        <dbReference type="EMBL" id="SUQ13320.1"/>
    </source>
</evidence>
<dbReference type="SUPFAM" id="SSF55785">
    <property type="entry name" value="PYP-like sensor domain (PAS domain)"/>
    <property type="match status" value="3"/>
</dbReference>
<keyword evidence="7" id="KW-1185">Reference proteome</keyword>
<proteinExistence type="predicted"/>
<dbReference type="CDD" id="cd01949">
    <property type="entry name" value="GGDEF"/>
    <property type="match status" value="1"/>
</dbReference>
<dbReference type="NCBIfam" id="TIGR00229">
    <property type="entry name" value="sensory_box"/>
    <property type="match status" value="3"/>
</dbReference>
<dbReference type="PROSITE" id="PS50887">
    <property type="entry name" value="GGDEF"/>
    <property type="match status" value="1"/>
</dbReference>
<dbReference type="InterPro" id="IPR035965">
    <property type="entry name" value="PAS-like_dom_sf"/>
</dbReference>
<accession>A0A315ZZQ9</accession>
<dbReference type="InterPro" id="IPR013656">
    <property type="entry name" value="PAS_4"/>
</dbReference>
<feature type="domain" description="HD" evidence="4">
    <location>
        <begin position="683"/>
        <end position="805"/>
    </location>
</feature>
<dbReference type="GO" id="GO:0006355">
    <property type="term" value="P:regulation of DNA-templated transcription"/>
    <property type="evidence" value="ECO:0007669"/>
    <property type="project" value="InterPro"/>
</dbReference>
<evidence type="ECO:0000259" key="3">
    <source>
        <dbReference type="PROSITE" id="PS50887"/>
    </source>
</evidence>
<dbReference type="InterPro" id="IPR003607">
    <property type="entry name" value="HD/PDEase_dom"/>
</dbReference>
<dbReference type="SMART" id="SM00267">
    <property type="entry name" value="GGDEF"/>
    <property type="match status" value="1"/>
</dbReference>
<sequence length="853" mass="96178">MSANEIINILNTPLFGIGYLKLIENSSNGIKDYLMLDINTAFEELTGWGRDHILNKRASEIFDNINSGVFSWLSYFENVARSEKVQETVQWTETFKKYLKITVIPSDRVFLMIVIQQASGESAMLYQKNTDLLPEDVDAVFNNTHDAISLVEYSKDGFRYIRNNTVHQRLTGFSDIKGLSPVQLVGEEVSGKLIKYYEQCMNTGQPVSYEQEFNFAPGRRVWQTEVIPIFDNGIIRYLLCSSKDISELKDIQEEHGILTSRLWAMFEQHSALKVAFDAATGEIVDVNPAILKYFGYAKEEVLGKRVQEFNLLPSEIQDEKFQSELNGEILFSAAPHRLKSGETRFLDVYASAILDGRRRLLYAILFDVTDRERFREELLKEKELLQTTLESIGDGVVTTDNDGLITGLNLVAQELTGWNNNAAVGRFFTEVFILQNEDTKQIVENPIQKVLKTGRIVGLANHTELVNRCGQCIPISDSAAPIKSEDGQILGTVMVFRDVSSEKEHSRQIEFLSYHDHLTGLYNRRYIESIMSCLDAPENLPITIVMGDVNGLKLINDVFGHEAGDTLLKHVASLLMDNCRKSDFIARWGGDEFVVLMPRTSLKVAETVIQRFKDIHIPIDEGSLTLSLSIGCASKDAAGSSIKTLMREAEEYMYRQKLLHGKSYRNAIISTLLATLYEKSSETEEHSKRIEKYCHAIGRRLQLSSKEMDALSLLALLHDIGKVSINPNILQKPGSLTPEEWEEMKKHSEIGYRIARATPELAAIADLILSHHERWDGKGYPRGLKGEEIPLACRILAVVDALDAMTNDRVYRSAMTIGEAILELEKNTGKQFDPQTANLLIGIIVSEENEVLP</sequence>
<dbReference type="CDD" id="cd00077">
    <property type="entry name" value="HDc"/>
    <property type="match status" value="1"/>
</dbReference>